<dbReference type="RefSeq" id="WP_135119290.1">
    <property type="nucleotide sequence ID" value="NZ_SPQZ01000002.1"/>
</dbReference>
<name>A0A4Y9R245_9MICO</name>
<evidence type="ECO:0000256" key="2">
    <source>
        <dbReference type="ARBA" id="ARBA00023315"/>
    </source>
</evidence>
<keyword evidence="2" id="KW-0012">Acyltransferase</keyword>
<protein>
    <submittedName>
        <fullName evidence="4">GNAT family N-acetyltransferase</fullName>
    </submittedName>
</protein>
<comment type="caution">
    <text evidence="4">The sequence shown here is derived from an EMBL/GenBank/DDBJ whole genome shotgun (WGS) entry which is preliminary data.</text>
</comment>
<evidence type="ECO:0000256" key="1">
    <source>
        <dbReference type="ARBA" id="ARBA00022679"/>
    </source>
</evidence>
<evidence type="ECO:0000313" key="4">
    <source>
        <dbReference type="EMBL" id="TFV98754.1"/>
    </source>
</evidence>
<proteinExistence type="predicted"/>
<dbReference type="SUPFAM" id="SSF55729">
    <property type="entry name" value="Acyl-CoA N-acyltransferases (Nat)"/>
    <property type="match status" value="1"/>
</dbReference>
<dbReference type="Gene3D" id="3.40.630.30">
    <property type="match status" value="1"/>
</dbReference>
<organism evidence="4 5">
    <name type="scientific">Orlajensenia leifsoniae</name>
    <dbReference type="NCBI Taxonomy" id="2561933"/>
    <lineage>
        <taxon>Bacteria</taxon>
        <taxon>Bacillati</taxon>
        <taxon>Actinomycetota</taxon>
        <taxon>Actinomycetes</taxon>
        <taxon>Micrococcales</taxon>
        <taxon>Microbacteriaceae</taxon>
        <taxon>Orlajensenia</taxon>
    </lineage>
</organism>
<dbReference type="PANTHER" id="PTHR43877">
    <property type="entry name" value="AMINOALKYLPHOSPHONATE N-ACETYLTRANSFERASE-RELATED-RELATED"/>
    <property type="match status" value="1"/>
</dbReference>
<keyword evidence="1 4" id="KW-0808">Transferase</keyword>
<dbReference type="AlphaFoldDB" id="A0A4Y9R245"/>
<accession>A0A4Y9R245</accession>
<dbReference type="GO" id="GO:0016747">
    <property type="term" value="F:acyltransferase activity, transferring groups other than amino-acyl groups"/>
    <property type="evidence" value="ECO:0007669"/>
    <property type="project" value="InterPro"/>
</dbReference>
<dbReference type="InterPro" id="IPR000182">
    <property type="entry name" value="GNAT_dom"/>
</dbReference>
<feature type="domain" description="N-acetyltransferase" evidence="3">
    <location>
        <begin position="12"/>
        <end position="163"/>
    </location>
</feature>
<dbReference type="CDD" id="cd04301">
    <property type="entry name" value="NAT_SF"/>
    <property type="match status" value="1"/>
</dbReference>
<dbReference type="InterPro" id="IPR016181">
    <property type="entry name" value="Acyl_CoA_acyltransferase"/>
</dbReference>
<dbReference type="PROSITE" id="PS51186">
    <property type="entry name" value="GNAT"/>
    <property type="match status" value="1"/>
</dbReference>
<evidence type="ECO:0000259" key="3">
    <source>
        <dbReference type="PROSITE" id="PS51186"/>
    </source>
</evidence>
<dbReference type="Pfam" id="PF00583">
    <property type="entry name" value="Acetyltransf_1"/>
    <property type="match status" value="1"/>
</dbReference>
<evidence type="ECO:0000313" key="5">
    <source>
        <dbReference type="Proteomes" id="UP000298127"/>
    </source>
</evidence>
<reference evidence="4 5" key="1">
    <citation type="journal article" date="2018" name="J. Microbiol.">
        <title>Leifsonia flava sp. nov., a novel actinobacterium isolated from the rhizosphere of Aquilegia viridiflora.</title>
        <authorList>
            <person name="Cai Y."/>
            <person name="Tao W.Z."/>
            <person name="Ma Y.J."/>
            <person name="Cheng J."/>
            <person name="Zhang M.Y."/>
            <person name="Zhang Y.X."/>
        </authorList>
    </citation>
    <scope>NUCLEOTIDE SEQUENCE [LARGE SCALE GENOMIC DNA]</scope>
    <source>
        <strain evidence="4 5">SYP-B2174</strain>
    </source>
</reference>
<dbReference type="Proteomes" id="UP000298127">
    <property type="component" value="Unassembled WGS sequence"/>
</dbReference>
<gene>
    <name evidence="4" type="ORF">E4M00_04365</name>
</gene>
<dbReference type="EMBL" id="SPQZ01000002">
    <property type="protein sequence ID" value="TFV98754.1"/>
    <property type="molecule type" value="Genomic_DNA"/>
</dbReference>
<dbReference type="InterPro" id="IPR050832">
    <property type="entry name" value="Bact_Acetyltransf"/>
</dbReference>
<sequence>MTAFGLRAAVGSDSRFLTDMVVEAANWNPSASRQRVSVLADPEYTRYIAGWQRPSDAGVVAEDTEGMPVGACWFRLFPTNAPGHGFVAVGVPELILGVSPIWRAQGAGRALLREVVSMARTAGHARLTLSVERGNHAVDLYRSEGFVTVATPGSRETMVKNLR</sequence>
<keyword evidence="5" id="KW-1185">Reference proteome</keyword>